<evidence type="ECO:0000313" key="2">
    <source>
        <dbReference type="Proteomes" id="UP001227268"/>
    </source>
</evidence>
<comment type="caution">
    <text evidence="1">The sequence shown here is derived from an EMBL/GenBank/DDBJ whole genome shotgun (WGS) entry which is preliminary data.</text>
</comment>
<accession>A0ACC2VAJ2</accession>
<dbReference type="Proteomes" id="UP001227268">
    <property type="component" value="Unassembled WGS sequence"/>
</dbReference>
<protein>
    <submittedName>
        <fullName evidence="1">Uncharacterized protein</fullName>
    </submittedName>
</protein>
<reference evidence="1" key="1">
    <citation type="submission" date="2023-04" db="EMBL/GenBank/DDBJ databases">
        <title>Draft Genome sequencing of Naganishia species isolated from polar environments using Oxford Nanopore Technology.</title>
        <authorList>
            <person name="Leo P."/>
            <person name="Venkateswaran K."/>
        </authorList>
    </citation>
    <scope>NUCLEOTIDE SEQUENCE</scope>
    <source>
        <strain evidence="1">MNA-CCFEE 5423</strain>
    </source>
</reference>
<evidence type="ECO:0000313" key="1">
    <source>
        <dbReference type="EMBL" id="KAJ9095940.1"/>
    </source>
</evidence>
<organism evidence="1 2">
    <name type="scientific">Naganishia friedmannii</name>
    <dbReference type="NCBI Taxonomy" id="89922"/>
    <lineage>
        <taxon>Eukaryota</taxon>
        <taxon>Fungi</taxon>
        <taxon>Dikarya</taxon>
        <taxon>Basidiomycota</taxon>
        <taxon>Agaricomycotina</taxon>
        <taxon>Tremellomycetes</taxon>
        <taxon>Filobasidiales</taxon>
        <taxon>Filobasidiaceae</taxon>
        <taxon>Naganishia</taxon>
    </lineage>
</organism>
<dbReference type="EMBL" id="JASBWT010000020">
    <property type="protein sequence ID" value="KAJ9095940.1"/>
    <property type="molecule type" value="Genomic_DNA"/>
</dbReference>
<proteinExistence type="predicted"/>
<gene>
    <name evidence="1" type="ORF">QFC21_005302</name>
</gene>
<name>A0ACC2VAJ2_9TREE</name>
<sequence>MTIAYHVPSTTVRRLTTIDRPPYTQDRTIVQRMARMVVDHWQPLVDHGCHNRAGGLGSGARRDADRLKRGLIPDDAKITPNPDLAWRPPPPPPHNPVLYRLHHFRCPPPSTPAPPAPVPTPAPPIAPSAAPSTPRAEDQPMIYERSTPASPSLPPLPWLSPDSQLQLSSPLPNPISPLPRSPLSPMTPNLDTERAAALDLLSFGREATAAAASAFATQYGGDPYDYNRAVEPLSASRSLRLDKPIENDVEASDSGLNDHQNRGNSNSGGEQAVDVQDGAGDMDGGTGGVEDPDGDENDMALDSEDGDPYPLEGKYRDEKDREALYNLPEVGRELILAERLGERQILIDRLAVDALYRATQVGESKVGGTKGAGSEDEDGTDDSDEDGSGGDDGDGSGDGNVDEDADPVGGDELGENIEDDDGDEGQVSEVGEACSVPTEDRLIEGQGKYFRKDDLSGYKIKMTVRTMVERKRTEILMQAYRHCGGNTGIFAHTGSSGMYRGLKDHWIANPPSDLDQGIINEFKRSNVAFL</sequence>
<keyword evidence="2" id="KW-1185">Reference proteome</keyword>